<feature type="region of interest" description="Disordered" evidence="1">
    <location>
        <begin position="24"/>
        <end position="49"/>
    </location>
</feature>
<evidence type="ECO:0000256" key="1">
    <source>
        <dbReference type="SAM" id="MobiDB-lite"/>
    </source>
</evidence>
<feature type="region of interest" description="Disordered" evidence="1">
    <location>
        <begin position="218"/>
        <end position="237"/>
    </location>
</feature>
<reference evidence="3" key="1">
    <citation type="submission" date="2025-08" db="UniProtKB">
        <authorList>
            <consortium name="RefSeq"/>
        </authorList>
    </citation>
    <scope>IDENTIFICATION</scope>
    <source>
        <tissue evidence="3">Leaf</tissue>
    </source>
</reference>
<feature type="region of interest" description="Disordered" evidence="1">
    <location>
        <begin position="260"/>
        <end position="279"/>
    </location>
</feature>
<keyword evidence="2" id="KW-1185">Reference proteome</keyword>
<feature type="compositionally biased region" description="Polar residues" evidence="1">
    <location>
        <begin position="227"/>
        <end position="237"/>
    </location>
</feature>
<evidence type="ECO:0000313" key="2">
    <source>
        <dbReference type="Proteomes" id="UP000827889"/>
    </source>
</evidence>
<feature type="compositionally biased region" description="Polar residues" evidence="1">
    <location>
        <begin position="111"/>
        <end position="125"/>
    </location>
</feature>
<evidence type="ECO:0000313" key="3">
    <source>
        <dbReference type="RefSeq" id="XP_048131642.1"/>
    </source>
</evidence>
<feature type="region of interest" description="Disordered" evidence="1">
    <location>
        <begin position="473"/>
        <end position="498"/>
    </location>
</feature>
<proteinExistence type="predicted"/>
<dbReference type="Gene3D" id="1.10.10.2360">
    <property type="match status" value="3"/>
</dbReference>
<dbReference type="PANTHER" id="PTHR23198">
    <property type="entry name" value="NUCLEOPORIN"/>
    <property type="match status" value="1"/>
</dbReference>
<dbReference type="PANTHER" id="PTHR23198:SF6">
    <property type="entry name" value="NUCLEAR PORE COMPLEX PROTEIN NUP98-NUP96"/>
    <property type="match status" value="1"/>
</dbReference>
<dbReference type="Proteomes" id="UP000827889">
    <property type="component" value="Chromosome 3"/>
</dbReference>
<sequence length="799" mass="80676">MSHPSPPAVGSSIFHSSMPWGAQSQSVFRASSNPGSGSTTPAFGATSNPALGSTPTAAFGATSSPLFGSGGAIGASSNAAFGSSPPFGPSGTAFRSNRFGSGSYGAHIATPTVSGTEFGNSSSGGQPRGSRVAPFTPTEEEIGERLPSKLQSICRMPVYECRSQEELRWEDYQRGDKGSSPFGFTPAQTSTSGTASHPSPPTFGSSIFCSSMPWGARSQPRFRASSDPGSGSTTPAFGSTPTAAFAFGAPSSPIFGSGSTTPAFGSTSTTPNFGSTPTTAFAFGAPSSPIFGSGSTTPAFGSTPTAAFDATSATLFGSGGAFGASCSSSLSFGSSPAFGPSEIAFRSYQYGSGSYGAHVGSHAAPPTVSGTEFGNSSSGGRPRGSRVAPFTPTREEIGEWLSSKLQSICGMPVYECESHEEVRWEDYQMGDKGSSPFGFTPAQTSTSGIASHPSPPTFGSSIFCSSMPWGARSQPRFRASSDPGSGSTTPAFGSTSTTPAFGSTPTAAFAFGAPSSPIFGFGLTTPAFGSTSATPNFGSTPTTAFAFGAPSSPIFGSGSTTPAFGSTSTTPAFGSTSTTPAFGSTPMAAFAFGAPSSPIFGSGSTTPAFGSTSTTPNFGSTPTTAFAFGAPSSPIFGSGSTTLAFGSTPTTAFDATSATLFGSEGAFGASCSSSLSFGSSPAFGPSESAFRSYQCGSGSYGAHVATPTVGGTEFGNSSSGGQPRGSRVAPFTPIEEETGERLPSKLQSICGMPVYECRSQEELRWEDHQVGDKGTYEIDFDQLLCVILEWTKSRWSGRC</sequence>
<protein>
    <submittedName>
        <fullName evidence="3">Nuclear pore complex protein NUP98A-like</fullName>
    </submittedName>
</protein>
<dbReference type="InterPro" id="IPR037665">
    <property type="entry name" value="Nucleoporin_S59-like"/>
</dbReference>
<feature type="compositionally biased region" description="Polar residues" evidence="1">
    <location>
        <begin position="186"/>
        <end position="202"/>
    </location>
</feature>
<organism evidence="2 3">
    <name type="scientific">Rhodamnia argentea</name>
    <dbReference type="NCBI Taxonomy" id="178133"/>
    <lineage>
        <taxon>Eukaryota</taxon>
        <taxon>Viridiplantae</taxon>
        <taxon>Streptophyta</taxon>
        <taxon>Embryophyta</taxon>
        <taxon>Tracheophyta</taxon>
        <taxon>Spermatophyta</taxon>
        <taxon>Magnoliopsida</taxon>
        <taxon>eudicotyledons</taxon>
        <taxon>Gunneridae</taxon>
        <taxon>Pentapetalae</taxon>
        <taxon>rosids</taxon>
        <taxon>malvids</taxon>
        <taxon>Myrtales</taxon>
        <taxon>Myrtaceae</taxon>
        <taxon>Myrtoideae</taxon>
        <taxon>Myrteae</taxon>
        <taxon>Australasian group</taxon>
        <taxon>Rhodamnia</taxon>
    </lineage>
</organism>
<dbReference type="GeneID" id="115747993"/>
<feature type="compositionally biased region" description="Polar residues" evidence="1">
    <location>
        <begin position="482"/>
        <end position="498"/>
    </location>
</feature>
<accession>A0ABM3H4W7</accession>
<feature type="region of interest" description="Disordered" evidence="1">
    <location>
        <begin position="558"/>
        <end position="578"/>
    </location>
</feature>
<feature type="region of interest" description="Disordered" evidence="1">
    <location>
        <begin position="111"/>
        <end position="146"/>
    </location>
</feature>
<feature type="region of interest" description="Disordered" evidence="1">
    <location>
        <begin position="366"/>
        <end position="389"/>
    </location>
</feature>
<feature type="region of interest" description="Disordered" evidence="1">
    <location>
        <begin position="172"/>
        <end position="202"/>
    </location>
</feature>
<name>A0ABM3H4W7_9MYRT</name>
<gene>
    <name evidence="3" type="primary">LOC115747993</name>
</gene>
<dbReference type="RefSeq" id="XP_048131642.1">
    <property type="nucleotide sequence ID" value="XM_048275685.1"/>
</dbReference>